<evidence type="ECO:0000256" key="2">
    <source>
        <dbReference type="ARBA" id="ARBA00023444"/>
    </source>
</evidence>
<dbReference type="InterPro" id="IPR036390">
    <property type="entry name" value="WH_DNA-bd_sf"/>
</dbReference>
<dbReference type="Gene3D" id="3.30.70.3460">
    <property type="match status" value="1"/>
</dbReference>
<dbReference type="PANTHER" id="PTHR43413:SF1">
    <property type="entry name" value="SIROHEME DECARBOXYLASE NIRL SUBUNIT"/>
    <property type="match status" value="1"/>
</dbReference>
<dbReference type="InterPro" id="IPR040523">
    <property type="entry name" value="AsnC_trans_reg2"/>
</dbReference>
<dbReference type="PANTHER" id="PTHR43413">
    <property type="entry name" value="TRANSCRIPTIONAL REGULATOR, ASNC FAMILY"/>
    <property type="match status" value="1"/>
</dbReference>
<evidence type="ECO:0000256" key="1">
    <source>
        <dbReference type="ARBA" id="ARBA00023239"/>
    </source>
</evidence>
<dbReference type="EMBL" id="FOQK01000002">
    <property type="protein sequence ID" value="SFH67887.1"/>
    <property type="molecule type" value="Genomic_DNA"/>
</dbReference>
<keyword evidence="8" id="KW-0238">DNA-binding</keyword>
<dbReference type="AlphaFoldDB" id="A0A1I3C004"/>
<proteinExistence type="inferred from homology"/>
<name>A0A1I3C004_SELRU</name>
<dbReference type="SMART" id="SM00344">
    <property type="entry name" value="HTH_ASNC"/>
    <property type="match status" value="1"/>
</dbReference>
<keyword evidence="1" id="KW-0456">Lyase</keyword>
<evidence type="ECO:0000256" key="3">
    <source>
        <dbReference type="ARBA" id="ARBA00023457"/>
    </source>
</evidence>
<evidence type="ECO:0000313" key="9">
    <source>
        <dbReference type="Proteomes" id="UP000183639"/>
    </source>
</evidence>
<reference evidence="8 9" key="1">
    <citation type="submission" date="2016-10" db="EMBL/GenBank/DDBJ databases">
        <authorList>
            <person name="de Groot N.N."/>
        </authorList>
    </citation>
    <scope>NUCLEOTIDE SEQUENCE [LARGE SCALE GENOMIC DNA]</scope>
    <source>
        <strain evidence="8 9">Z108</strain>
    </source>
</reference>
<feature type="domain" description="Siroheme decarboxylase NirL-like HTH" evidence="7">
    <location>
        <begin position="19"/>
        <end position="65"/>
    </location>
</feature>
<comment type="similarity">
    <text evidence="3">Belongs to the Ahb/Nir family.</text>
</comment>
<dbReference type="Pfam" id="PF17805">
    <property type="entry name" value="AsnC_trans_reg2"/>
    <property type="match status" value="1"/>
</dbReference>
<evidence type="ECO:0000259" key="7">
    <source>
        <dbReference type="Pfam" id="PF22451"/>
    </source>
</evidence>
<evidence type="ECO:0000256" key="5">
    <source>
        <dbReference type="ARBA" id="ARBA00048470"/>
    </source>
</evidence>
<evidence type="ECO:0000313" key="8">
    <source>
        <dbReference type="EMBL" id="SFH67887.1"/>
    </source>
</evidence>
<evidence type="ECO:0000256" key="4">
    <source>
        <dbReference type="ARBA" id="ARBA00023471"/>
    </source>
</evidence>
<dbReference type="SUPFAM" id="SSF46785">
    <property type="entry name" value="Winged helix' DNA-binding domain"/>
    <property type="match status" value="1"/>
</dbReference>
<protein>
    <recommendedName>
        <fullName evidence="4">siroheme decarboxylase</fullName>
        <ecNumber evidence="4">4.1.1.111</ecNumber>
    </recommendedName>
</protein>
<feature type="domain" description="Siroheme decarboxylase AsnC-like ligand binding" evidence="6">
    <location>
        <begin position="76"/>
        <end position="160"/>
    </location>
</feature>
<dbReference type="GO" id="GO:0016829">
    <property type="term" value="F:lyase activity"/>
    <property type="evidence" value="ECO:0007669"/>
    <property type="project" value="UniProtKB-KW"/>
</dbReference>
<comment type="catalytic activity">
    <reaction evidence="5">
        <text>siroheme + 2 H(+) = 12,18-didecarboxysiroheme + 2 CO2</text>
        <dbReference type="Rhea" id="RHEA:19093"/>
        <dbReference type="ChEBI" id="CHEBI:15378"/>
        <dbReference type="ChEBI" id="CHEBI:16526"/>
        <dbReference type="ChEBI" id="CHEBI:60052"/>
        <dbReference type="ChEBI" id="CHEBI:140497"/>
        <dbReference type="EC" id="4.1.1.111"/>
    </reaction>
</comment>
<dbReference type="Proteomes" id="UP000183639">
    <property type="component" value="Unassembled WGS sequence"/>
</dbReference>
<accession>A0A1I3C004</accession>
<sequence>MRKTGVEMMAQETAMTELDKKIIRALQGDFPLVAEPYQVLADQAGVSKEEFLARVKVLEEQKVIRKMGAVLRHREVGFSANVLVAWVVPEARLDEVAQKMAASPSVSHCYDRNTAPDWPYNLYTMVHGHSREECEQIVEELGKACGISEHTKLYSKKEWKKTSMKYFCE</sequence>
<dbReference type="InterPro" id="IPR053953">
    <property type="entry name" value="NirdL-like_HTH"/>
</dbReference>
<comment type="pathway">
    <text evidence="2">Porphyrin-containing compound metabolism.</text>
</comment>
<dbReference type="GO" id="GO:0003677">
    <property type="term" value="F:DNA binding"/>
    <property type="evidence" value="ECO:0007669"/>
    <property type="project" value="UniProtKB-KW"/>
</dbReference>
<dbReference type="InterPro" id="IPR050684">
    <property type="entry name" value="HTH-Siroheme_Decarb"/>
</dbReference>
<dbReference type="InterPro" id="IPR019888">
    <property type="entry name" value="Tscrpt_reg_AsnC-like"/>
</dbReference>
<dbReference type="EC" id="4.1.1.111" evidence="4"/>
<dbReference type="Pfam" id="PF22451">
    <property type="entry name" value="NirdL-like_HTH"/>
    <property type="match status" value="1"/>
</dbReference>
<evidence type="ECO:0000259" key="6">
    <source>
        <dbReference type="Pfam" id="PF17805"/>
    </source>
</evidence>
<organism evidence="8 9">
    <name type="scientific">Selenomonas ruminantium</name>
    <dbReference type="NCBI Taxonomy" id="971"/>
    <lineage>
        <taxon>Bacteria</taxon>
        <taxon>Bacillati</taxon>
        <taxon>Bacillota</taxon>
        <taxon>Negativicutes</taxon>
        <taxon>Selenomonadales</taxon>
        <taxon>Selenomonadaceae</taxon>
        <taxon>Selenomonas</taxon>
    </lineage>
</organism>
<gene>
    <name evidence="8" type="ORF">SAMN04487861_10252</name>
</gene>